<dbReference type="FunFam" id="1.25.40.10:FF:000031">
    <property type="entry name" value="Pentatricopeptide repeat-containing protein mitochondrial"/>
    <property type="match status" value="2"/>
</dbReference>
<proteinExistence type="predicted"/>
<feature type="repeat" description="PPR" evidence="2">
    <location>
        <begin position="321"/>
        <end position="355"/>
    </location>
</feature>
<dbReference type="InterPro" id="IPR011990">
    <property type="entry name" value="TPR-like_helical_dom_sf"/>
</dbReference>
<evidence type="ECO:0000256" key="1">
    <source>
        <dbReference type="ARBA" id="ARBA00022737"/>
    </source>
</evidence>
<dbReference type="FunFam" id="1.25.40.10:FF:000442">
    <property type="entry name" value="Pentatricopeptide repeat-containing protein At3g49710"/>
    <property type="match status" value="2"/>
</dbReference>
<evidence type="ECO:0000313" key="3">
    <source>
        <dbReference type="EMBL" id="KAI5067656.1"/>
    </source>
</evidence>
<evidence type="ECO:0000313" key="4">
    <source>
        <dbReference type="Proteomes" id="UP000886520"/>
    </source>
</evidence>
<evidence type="ECO:0000256" key="2">
    <source>
        <dbReference type="PROSITE-ProRule" id="PRU00708"/>
    </source>
</evidence>
<dbReference type="Pfam" id="PF01535">
    <property type="entry name" value="PPR"/>
    <property type="match status" value="4"/>
</dbReference>
<keyword evidence="4" id="KW-1185">Reference proteome</keyword>
<reference evidence="3" key="1">
    <citation type="submission" date="2021-01" db="EMBL/GenBank/DDBJ databases">
        <title>Adiantum capillus-veneris genome.</title>
        <authorList>
            <person name="Fang Y."/>
            <person name="Liao Q."/>
        </authorList>
    </citation>
    <scope>NUCLEOTIDE SEQUENCE</scope>
    <source>
        <strain evidence="3">H3</strain>
        <tissue evidence="3">Leaf</tissue>
    </source>
</reference>
<dbReference type="Pfam" id="PF13041">
    <property type="entry name" value="PPR_2"/>
    <property type="match status" value="4"/>
</dbReference>
<dbReference type="PANTHER" id="PTHR24015">
    <property type="entry name" value="OS07G0578800 PROTEIN-RELATED"/>
    <property type="match status" value="1"/>
</dbReference>
<organism evidence="3 4">
    <name type="scientific">Adiantum capillus-veneris</name>
    <name type="common">Maidenhair fern</name>
    <dbReference type="NCBI Taxonomy" id="13818"/>
    <lineage>
        <taxon>Eukaryota</taxon>
        <taxon>Viridiplantae</taxon>
        <taxon>Streptophyta</taxon>
        <taxon>Embryophyta</taxon>
        <taxon>Tracheophyta</taxon>
        <taxon>Polypodiopsida</taxon>
        <taxon>Polypodiidae</taxon>
        <taxon>Polypodiales</taxon>
        <taxon>Pteridineae</taxon>
        <taxon>Pteridaceae</taxon>
        <taxon>Vittarioideae</taxon>
        <taxon>Adiantum</taxon>
    </lineage>
</organism>
<dbReference type="OrthoDB" id="185373at2759"/>
<dbReference type="FunFam" id="1.25.40.10:FF:000158">
    <property type="entry name" value="pentatricopeptide repeat-containing protein At2g33680"/>
    <property type="match status" value="1"/>
</dbReference>
<keyword evidence="1" id="KW-0677">Repeat</keyword>
<dbReference type="Gene3D" id="1.25.40.10">
    <property type="entry name" value="Tetratricopeptide repeat domain"/>
    <property type="match status" value="5"/>
</dbReference>
<dbReference type="AlphaFoldDB" id="A0A9D4UGU7"/>
<feature type="repeat" description="PPR" evidence="2">
    <location>
        <begin position="554"/>
        <end position="588"/>
    </location>
</feature>
<comment type="caution">
    <text evidence="3">The sequence shown here is derived from an EMBL/GenBank/DDBJ whole genome shotgun (WGS) entry which is preliminary data.</text>
</comment>
<dbReference type="GO" id="GO:0048731">
    <property type="term" value="P:system development"/>
    <property type="evidence" value="ECO:0007669"/>
    <property type="project" value="UniProtKB-ARBA"/>
</dbReference>
<sequence length="842" mass="92156">MNVVTAVDSQVQINHFNDETESFGELCALVKRHSKSKSLCDGRTVHASIVASGYDADTFMANSLVQMYGDCESLLDAKTTFSRTPSPNQYSWNILLGVLSRSGGFEDAKAIFSQMPCKDVVSWNSMIGASIQQGSPTEALNLLFCMRKDGIQPSQVSFLTALGACSSLASLDYGLHVHASIIGSGFDGNYRLGNALIHMLGKCEDLDGAEVVFSKMHDRNSISWSSMIAAYVHNGQSRDALALFYRMETEGIKPDEVTFLSVLTACANLGDIAEGQQIHNALLAGKFEKDRNVGNALINTYAKCGDFCKAKQAFDQIVDHDVVSWTALMGASLVSGFDQAALEIFSEMQCQGIKANYVTFVYALDACANLRALERGREIHDAVCASVHKKNVFVGNALVNMYGKCGLLEEAKGLFTNMNQKNVASWNTLMTVYAQNGFLDEALELFAQIPEKDVISWNALITALAQNGRANKAVEVFANMAFEGINPNTSTFVSVVDACGSLQDFECCLQIHTTIICTGNESDSILRNALLNMYGKCGCLDVARYIFDTMKDRNLISWSALIAAYVQNGQENQALGLFWDMSRCGVIPDEVTFTCVLAACADSAILDEGQRIHASIVAYGLESRLAVENSLLSLYSGCGSIGNLKVSFSKMYHRDVVSWTRVMAGTAQCGESKEALKLFSQMQIEGVKPDEVTYVGVMTACSHSGEVSDDRGYFSLLGLRDYGLVLKAEHYVCMVDLLGRAGHLAEAEKLIDIMPKEKFYLGWLSLLSSCRNHGDLKRGIGAGLRCFQLEPTRDAPFPLLRSLLNVARRDNAQFEMSRLQKLCAEEQVEDLIQELAAVYDRA</sequence>
<feature type="repeat" description="PPR" evidence="2">
    <location>
        <begin position="655"/>
        <end position="689"/>
    </location>
</feature>
<evidence type="ECO:0008006" key="5">
    <source>
        <dbReference type="Google" id="ProtNLM"/>
    </source>
</evidence>
<dbReference type="PANTHER" id="PTHR24015:SF548">
    <property type="entry name" value="OS08G0340900 PROTEIN"/>
    <property type="match status" value="1"/>
</dbReference>
<feature type="repeat" description="PPR" evidence="2">
    <location>
        <begin position="220"/>
        <end position="254"/>
    </location>
</feature>
<feature type="repeat" description="PPR" evidence="2">
    <location>
        <begin position="88"/>
        <end position="118"/>
    </location>
</feature>
<feature type="repeat" description="PPR" evidence="2">
    <location>
        <begin position="422"/>
        <end position="452"/>
    </location>
</feature>
<gene>
    <name evidence="3" type="ORF">GOP47_0018184</name>
</gene>
<feature type="repeat" description="PPR" evidence="2">
    <location>
        <begin position="453"/>
        <end position="487"/>
    </location>
</feature>
<dbReference type="EMBL" id="JABFUD020000017">
    <property type="protein sequence ID" value="KAI5067656.1"/>
    <property type="molecule type" value="Genomic_DNA"/>
</dbReference>
<accession>A0A9D4UGU7</accession>
<dbReference type="GO" id="GO:0003723">
    <property type="term" value="F:RNA binding"/>
    <property type="evidence" value="ECO:0007669"/>
    <property type="project" value="InterPro"/>
</dbReference>
<dbReference type="SUPFAM" id="SSF48452">
    <property type="entry name" value="TPR-like"/>
    <property type="match status" value="1"/>
</dbReference>
<dbReference type="NCBIfam" id="TIGR00756">
    <property type="entry name" value="PPR"/>
    <property type="match status" value="6"/>
</dbReference>
<dbReference type="Pfam" id="PF13812">
    <property type="entry name" value="PPR_3"/>
    <property type="match status" value="1"/>
</dbReference>
<dbReference type="InterPro" id="IPR046960">
    <property type="entry name" value="PPR_At4g14850-like_plant"/>
</dbReference>
<dbReference type="PROSITE" id="PS51375">
    <property type="entry name" value="PPR"/>
    <property type="match status" value="8"/>
</dbReference>
<protein>
    <recommendedName>
        <fullName evidence="5">Pentatricopeptide repeat-containing protein</fullName>
    </recommendedName>
</protein>
<dbReference type="InterPro" id="IPR002885">
    <property type="entry name" value="PPR_rpt"/>
</dbReference>
<name>A0A9D4UGU7_ADICA</name>
<feature type="repeat" description="PPR" evidence="2">
    <location>
        <begin position="119"/>
        <end position="153"/>
    </location>
</feature>
<dbReference type="GO" id="GO:0009451">
    <property type="term" value="P:RNA modification"/>
    <property type="evidence" value="ECO:0007669"/>
    <property type="project" value="InterPro"/>
</dbReference>
<dbReference type="Proteomes" id="UP000886520">
    <property type="component" value="Chromosome 17"/>
</dbReference>